<dbReference type="GO" id="GO:0034639">
    <property type="term" value="F:L-amino acid efflux transmembrane transporter activity"/>
    <property type="evidence" value="ECO:0007669"/>
    <property type="project" value="UniProtKB-UniRule"/>
</dbReference>
<feature type="transmembrane region" description="Helical" evidence="8">
    <location>
        <begin position="40"/>
        <end position="60"/>
    </location>
</feature>
<feature type="transmembrane region" description="Helical" evidence="8">
    <location>
        <begin position="108"/>
        <end position="129"/>
    </location>
</feature>
<evidence type="ECO:0000256" key="8">
    <source>
        <dbReference type="HAMAP-Rule" id="MF_00914"/>
    </source>
</evidence>
<dbReference type="OrthoDB" id="9006207at2"/>
<evidence type="ECO:0000256" key="6">
    <source>
        <dbReference type="ARBA" id="ARBA00022989"/>
    </source>
</evidence>
<keyword evidence="4 8" id="KW-0812">Transmembrane</keyword>
<name>A0A1C3ESJ9_9GAMM</name>
<comment type="caution">
    <text evidence="9">The sequence shown here is derived from an EMBL/GenBank/DDBJ whole genome shotgun (WGS) entry which is preliminary data.</text>
</comment>
<keyword evidence="10" id="KW-1185">Reference proteome</keyword>
<gene>
    <name evidence="8" type="primary">alaE</name>
    <name evidence="9" type="ORF">A8L45_00855</name>
</gene>
<evidence type="ECO:0000256" key="7">
    <source>
        <dbReference type="ARBA" id="ARBA00023136"/>
    </source>
</evidence>
<protein>
    <recommendedName>
        <fullName evidence="8">L-alanine exporter AlaE</fullName>
    </recommendedName>
</protein>
<dbReference type="AlphaFoldDB" id="A0A1C3ESJ9"/>
<organism evidence="9 10">
    <name type="scientific">Veronia pacifica</name>
    <dbReference type="NCBI Taxonomy" id="1080227"/>
    <lineage>
        <taxon>Bacteria</taxon>
        <taxon>Pseudomonadati</taxon>
        <taxon>Pseudomonadota</taxon>
        <taxon>Gammaproteobacteria</taxon>
        <taxon>Vibrionales</taxon>
        <taxon>Vibrionaceae</taxon>
        <taxon>Veronia</taxon>
    </lineage>
</organism>
<reference evidence="9 10" key="1">
    <citation type="submission" date="2016-05" db="EMBL/GenBank/DDBJ databases">
        <title>Genomic Taxonomy of the Vibrionaceae.</title>
        <authorList>
            <person name="Gomez-Gil B."/>
            <person name="Enciso-Ibarra J."/>
        </authorList>
    </citation>
    <scope>NUCLEOTIDE SEQUENCE [LARGE SCALE GENOMIC DNA]</scope>
    <source>
        <strain evidence="9 10">CAIM 1920</strain>
    </source>
</reference>
<dbReference type="Proteomes" id="UP000094936">
    <property type="component" value="Unassembled WGS sequence"/>
</dbReference>
<accession>A0A1C3ESJ9</accession>
<evidence type="ECO:0000313" key="10">
    <source>
        <dbReference type="Proteomes" id="UP000094936"/>
    </source>
</evidence>
<keyword evidence="1 8" id="KW-0813">Transport</keyword>
<evidence type="ECO:0000256" key="4">
    <source>
        <dbReference type="ARBA" id="ARBA00022692"/>
    </source>
</evidence>
<proteinExistence type="inferred from homology"/>
<comment type="function">
    <text evidence="8">Exports L-alanine.</text>
</comment>
<keyword evidence="6 8" id="KW-1133">Transmembrane helix</keyword>
<feature type="transmembrane region" description="Helical" evidence="8">
    <location>
        <begin position="12"/>
        <end position="34"/>
    </location>
</feature>
<comment type="subcellular location">
    <subcellularLocation>
        <location evidence="8">Cell inner membrane</location>
        <topology evidence="8">Multi-pass membrane protein</topology>
    </subcellularLocation>
</comment>
<keyword evidence="2 8" id="KW-1003">Cell membrane</keyword>
<evidence type="ECO:0000313" key="9">
    <source>
        <dbReference type="EMBL" id="ODA36185.1"/>
    </source>
</evidence>
<dbReference type="InterPro" id="IPR010574">
    <property type="entry name" value="Ala_export_AlaE"/>
</dbReference>
<keyword evidence="5 8" id="KW-0029">Amino-acid transport</keyword>
<dbReference type="GO" id="GO:0005886">
    <property type="term" value="C:plasma membrane"/>
    <property type="evidence" value="ECO:0007669"/>
    <property type="project" value="UniProtKB-SubCell"/>
</dbReference>
<evidence type="ECO:0000256" key="5">
    <source>
        <dbReference type="ARBA" id="ARBA00022970"/>
    </source>
</evidence>
<dbReference type="HAMAP" id="MF_00914">
    <property type="entry name" value="L_Ala_exporter"/>
    <property type="match status" value="1"/>
</dbReference>
<dbReference type="STRING" id="1080227.A8L45_00855"/>
<evidence type="ECO:0000256" key="2">
    <source>
        <dbReference type="ARBA" id="ARBA00022475"/>
    </source>
</evidence>
<dbReference type="Pfam" id="PF06610">
    <property type="entry name" value="AlaE"/>
    <property type="match status" value="1"/>
</dbReference>
<evidence type="ECO:0000256" key="1">
    <source>
        <dbReference type="ARBA" id="ARBA00022448"/>
    </source>
</evidence>
<feature type="transmembrane region" description="Helical" evidence="8">
    <location>
        <begin position="80"/>
        <end position="102"/>
    </location>
</feature>
<dbReference type="GO" id="GO:0032973">
    <property type="term" value="P:amino acid export across plasma membrane"/>
    <property type="evidence" value="ECO:0007669"/>
    <property type="project" value="UniProtKB-UniRule"/>
</dbReference>
<keyword evidence="3 8" id="KW-0997">Cell inner membrane</keyword>
<dbReference type="EMBL" id="LYBM01000001">
    <property type="protein sequence ID" value="ODA36185.1"/>
    <property type="molecule type" value="Genomic_DNA"/>
</dbReference>
<sequence>MKRARLRAALVDTFAMVIFCFITGMCIEVFISGLTVEQSIQSRFISIPINVLIAWPYGFFRDKMIAIATSMSSKQRAKTAADFIAYVAFQSPIYMVILFVVGAEIDQIFTAVGANALVSGALGVVYGIFLEHCRRWFKVELATAT</sequence>
<comment type="similarity">
    <text evidence="8">Belongs to the AlaE exporter family.</text>
</comment>
<keyword evidence="7 8" id="KW-0472">Membrane</keyword>
<evidence type="ECO:0000256" key="3">
    <source>
        <dbReference type="ARBA" id="ARBA00022519"/>
    </source>
</evidence>